<feature type="compositionally biased region" description="Polar residues" evidence="1">
    <location>
        <begin position="137"/>
        <end position="154"/>
    </location>
</feature>
<protein>
    <submittedName>
        <fullName evidence="2">Uncharacterized protein</fullName>
    </submittedName>
</protein>
<feature type="region of interest" description="Disordered" evidence="1">
    <location>
        <begin position="118"/>
        <end position="154"/>
    </location>
</feature>
<evidence type="ECO:0000313" key="2">
    <source>
        <dbReference type="EMBL" id="KAL1559387.1"/>
    </source>
</evidence>
<gene>
    <name evidence="2" type="ORF">AAHA92_09736</name>
</gene>
<comment type="caution">
    <text evidence="2">The sequence shown here is derived from an EMBL/GenBank/DDBJ whole genome shotgun (WGS) entry which is preliminary data.</text>
</comment>
<reference evidence="2 3" key="1">
    <citation type="submission" date="2024-06" db="EMBL/GenBank/DDBJ databases">
        <title>A chromosome level genome sequence of Diviner's sage (Salvia divinorum).</title>
        <authorList>
            <person name="Ford S.A."/>
            <person name="Ro D.-K."/>
            <person name="Ness R.W."/>
            <person name="Phillips M.A."/>
        </authorList>
    </citation>
    <scope>NUCLEOTIDE SEQUENCE [LARGE SCALE GENOMIC DNA]</scope>
    <source>
        <strain evidence="2">SAF-2024a</strain>
        <tissue evidence="2">Leaf</tissue>
    </source>
</reference>
<evidence type="ECO:0000313" key="3">
    <source>
        <dbReference type="Proteomes" id="UP001567538"/>
    </source>
</evidence>
<dbReference type="Proteomes" id="UP001567538">
    <property type="component" value="Unassembled WGS sequence"/>
</dbReference>
<dbReference type="EMBL" id="JBEAFC010000004">
    <property type="protein sequence ID" value="KAL1559387.1"/>
    <property type="molecule type" value="Genomic_DNA"/>
</dbReference>
<evidence type="ECO:0000256" key="1">
    <source>
        <dbReference type="SAM" id="MobiDB-lite"/>
    </source>
</evidence>
<proteinExistence type="predicted"/>
<organism evidence="2 3">
    <name type="scientific">Salvia divinorum</name>
    <name type="common">Maria pastora</name>
    <name type="synonym">Diviner's sage</name>
    <dbReference type="NCBI Taxonomy" id="28513"/>
    <lineage>
        <taxon>Eukaryota</taxon>
        <taxon>Viridiplantae</taxon>
        <taxon>Streptophyta</taxon>
        <taxon>Embryophyta</taxon>
        <taxon>Tracheophyta</taxon>
        <taxon>Spermatophyta</taxon>
        <taxon>Magnoliopsida</taxon>
        <taxon>eudicotyledons</taxon>
        <taxon>Gunneridae</taxon>
        <taxon>Pentapetalae</taxon>
        <taxon>asterids</taxon>
        <taxon>lamiids</taxon>
        <taxon>Lamiales</taxon>
        <taxon>Lamiaceae</taxon>
        <taxon>Nepetoideae</taxon>
        <taxon>Mentheae</taxon>
        <taxon>Salviinae</taxon>
        <taxon>Salvia</taxon>
        <taxon>Salvia subgen. Calosphace</taxon>
    </lineage>
</organism>
<accession>A0ABD1HSD3</accession>
<name>A0ABD1HSD3_SALDI</name>
<keyword evidence="3" id="KW-1185">Reference proteome</keyword>
<dbReference type="AlphaFoldDB" id="A0ABD1HSD3"/>
<sequence>MGEDPPENSFAGAYYYKEEPLYSKLTCLFGMDDVKVEGAKKVIVISKTTEIIPNEDRISQELGENDKEVNSLVVFPRPTVRRNLFDEEAETTDRESTTKLGIYFINLAQDGQLCTRMENGRDLPKQPIITPKVDGPSTRSPDASSCGSNSPIRW</sequence>